<proteinExistence type="inferred from homology"/>
<keyword evidence="4 7" id="KW-0812">Transmembrane</keyword>
<dbReference type="EMBL" id="HE616890">
    <property type="protein sequence ID" value="CCE97047.1"/>
    <property type="molecule type" value="Genomic_DNA"/>
</dbReference>
<evidence type="ECO:0000313" key="10">
    <source>
        <dbReference type="EMBL" id="CCE97047.1"/>
    </source>
</evidence>
<gene>
    <name evidence="10" type="primary">malg3</name>
    <name evidence="10" type="ordered locus">SFHH103_02552</name>
</gene>
<dbReference type="SUPFAM" id="SSF161098">
    <property type="entry name" value="MetI-like"/>
    <property type="match status" value="1"/>
</dbReference>
<feature type="region of interest" description="Disordered" evidence="8">
    <location>
        <begin position="1"/>
        <end position="65"/>
    </location>
</feature>
<dbReference type="PROSITE" id="PS50928">
    <property type="entry name" value="ABC_TM1"/>
    <property type="match status" value="1"/>
</dbReference>
<dbReference type="PANTHER" id="PTHR32243:SF18">
    <property type="entry name" value="INNER MEMBRANE ABC TRANSPORTER PERMEASE PROTEIN YCJP"/>
    <property type="match status" value="1"/>
</dbReference>
<feature type="transmembrane region" description="Helical" evidence="7">
    <location>
        <begin position="486"/>
        <end position="506"/>
    </location>
</feature>
<evidence type="ECO:0000256" key="5">
    <source>
        <dbReference type="ARBA" id="ARBA00022989"/>
    </source>
</evidence>
<dbReference type="AlphaFoldDB" id="G9AAE3"/>
<dbReference type="Gene3D" id="1.10.3720.10">
    <property type="entry name" value="MetI-like"/>
    <property type="match status" value="1"/>
</dbReference>
<evidence type="ECO:0000256" key="3">
    <source>
        <dbReference type="ARBA" id="ARBA00022475"/>
    </source>
</evidence>
<evidence type="ECO:0000256" key="1">
    <source>
        <dbReference type="ARBA" id="ARBA00004651"/>
    </source>
</evidence>
<feature type="domain" description="ABC transmembrane type-1" evidence="9">
    <location>
        <begin position="416"/>
        <end position="606"/>
    </location>
</feature>
<dbReference type="InterPro" id="IPR035906">
    <property type="entry name" value="MetI-like_sf"/>
</dbReference>
<dbReference type="HOGENOM" id="CLU_440658_0_0_5"/>
<sequence>MPPRTPSRPATSTTSKTCLSRPGPAVGRHVPISRRLHDRIRRRRPAAWRNPPRGAPEHPCGAPRPRVVDCSCHSRAERDDALSHNLPAGACLQQKHARKTFPRFRRPQAFCHDRAGSDLPFGDRKKRRLCAFNVAAAAHARLPDRASFHFPFEGGTVPDEPRAAAADDAAGDGRHRLEAHSRAGRRALERHSDQIRADLRSDLLPRPSLARLAGDCRRRSLAMDALHCHSLLCGTFDDTGRRPRGSARRRRECLAALPAHHASARRRTALVDLPSEAHPLVQALRPRLHSHLRRTGFCDDIGRLFHLPAGDRAVRRRPCGGRDDRLRPRHRAGDTSGRPPSSALRKAGIMRLGARQIWLALVTAPIIGFFVLPILYLVAVSFKTKDDVLSGHFWPTVPTFANWPAAFEAADIAGFIFNSVAVSLFAGLLTVALALPSAYAVLRLKIGGKWLADVTLSSYMAPPIVALIPLFFLLKATGLLNTRPGLVLIYGFANVPVAFWLLTPFLRRMPIEIEQAAAMDGAGPLRTLLEIVAPIIAPGIVATLIIVTVLSYNEFLFASAFTFSDATRTLPVGISLFQGDRLVNFGQMAAASLAGIAPVYLIALCMQRYLISGLAHGGVK</sequence>
<comment type="similarity">
    <text evidence="7">Belongs to the binding-protein-dependent transport system permease family.</text>
</comment>
<feature type="region of interest" description="Disordered" evidence="8">
    <location>
        <begin position="157"/>
        <end position="177"/>
    </location>
</feature>
<feature type="region of interest" description="Disordered" evidence="8">
    <location>
        <begin position="316"/>
        <end position="342"/>
    </location>
</feature>
<dbReference type="eggNOG" id="COG0395">
    <property type="taxonomic scope" value="Bacteria"/>
</dbReference>
<dbReference type="PANTHER" id="PTHR32243">
    <property type="entry name" value="MALTOSE TRANSPORT SYSTEM PERMEASE-RELATED"/>
    <property type="match status" value="1"/>
</dbReference>
<feature type="transmembrane region" description="Helical" evidence="7">
    <location>
        <begin position="412"/>
        <end position="442"/>
    </location>
</feature>
<dbReference type="GO" id="GO:0055085">
    <property type="term" value="P:transmembrane transport"/>
    <property type="evidence" value="ECO:0007669"/>
    <property type="project" value="InterPro"/>
</dbReference>
<feature type="transmembrane region" description="Helical" evidence="7">
    <location>
        <begin position="585"/>
        <end position="606"/>
    </location>
</feature>
<keyword evidence="2 7" id="KW-0813">Transport</keyword>
<organism evidence="10 11">
    <name type="scientific">Sinorhizobium fredii (strain HH103)</name>
    <dbReference type="NCBI Taxonomy" id="1117943"/>
    <lineage>
        <taxon>Bacteria</taxon>
        <taxon>Pseudomonadati</taxon>
        <taxon>Pseudomonadota</taxon>
        <taxon>Alphaproteobacteria</taxon>
        <taxon>Hyphomicrobiales</taxon>
        <taxon>Rhizobiaceae</taxon>
        <taxon>Sinorhizobium/Ensifer group</taxon>
        <taxon>Sinorhizobium</taxon>
    </lineage>
</organism>
<feature type="transmembrane region" description="Helical" evidence="7">
    <location>
        <begin position="357"/>
        <end position="379"/>
    </location>
</feature>
<evidence type="ECO:0000313" key="11">
    <source>
        <dbReference type="Proteomes" id="UP000007735"/>
    </source>
</evidence>
<name>G9AAE3_SINF1</name>
<dbReference type="Pfam" id="PF00528">
    <property type="entry name" value="BPD_transp_1"/>
    <property type="match status" value="1"/>
</dbReference>
<protein>
    <submittedName>
        <fullName evidence="10">ABC transporter, permease</fullName>
    </submittedName>
</protein>
<evidence type="ECO:0000256" key="6">
    <source>
        <dbReference type="ARBA" id="ARBA00023136"/>
    </source>
</evidence>
<feature type="transmembrane region" description="Helical" evidence="7">
    <location>
        <begin position="454"/>
        <end position="474"/>
    </location>
</feature>
<comment type="subcellular location">
    <subcellularLocation>
        <location evidence="1 7">Cell membrane</location>
        <topology evidence="1 7">Multi-pass membrane protein</topology>
    </subcellularLocation>
</comment>
<dbReference type="Proteomes" id="UP000007735">
    <property type="component" value="Chromosome"/>
</dbReference>
<evidence type="ECO:0000256" key="4">
    <source>
        <dbReference type="ARBA" id="ARBA00022692"/>
    </source>
</evidence>
<keyword evidence="6 7" id="KW-0472">Membrane</keyword>
<dbReference type="PATRIC" id="fig|380.5.peg.2715"/>
<feature type="transmembrane region" description="Helical" evidence="7">
    <location>
        <begin position="527"/>
        <end position="552"/>
    </location>
</feature>
<dbReference type="KEGG" id="sfh:SFHH103_02552"/>
<dbReference type="InterPro" id="IPR050901">
    <property type="entry name" value="BP-dep_ABC_trans_perm"/>
</dbReference>
<keyword evidence="3" id="KW-1003">Cell membrane</keyword>
<dbReference type="CDD" id="cd06261">
    <property type="entry name" value="TM_PBP2"/>
    <property type="match status" value="1"/>
</dbReference>
<evidence type="ECO:0000256" key="2">
    <source>
        <dbReference type="ARBA" id="ARBA00022448"/>
    </source>
</evidence>
<dbReference type="GO" id="GO:0005886">
    <property type="term" value="C:plasma membrane"/>
    <property type="evidence" value="ECO:0007669"/>
    <property type="project" value="UniProtKB-SubCell"/>
</dbReference>
<keyword evidence="5 7" id="KW-1133">Transmembrane helix</keyword>
<accession>G9AAE3</accession>
<evidence type="ECO:0000256" key="8">
    <source>
        <dbReference type="SAM" id="MobiDB-lite"/>
    </source>
</evidence>
<reference evidence="10 11" key="1">
    <citation type="journal article" date="2012" name="J. Bacteriol.">
        <title>Genome sequence of the soybean symbiont Sinorhizobium fredii HH103.</title>
        <authorList>
            <person name="Weidner S."/>
            <person name="Becker A."/>
            <person name="Bonilla I."/>
            <person name="Jaenicke S."/>
            <person name="Lloret J."/>
            <person name="Margaret I."/>
            <person name="Puhler A."/>
            <person name="Ruiz-Sainz J.E."/>
            <person name="Schneiker-Bekel S."/>
            <person name="Szczepanowski R."/>
            <person name="Vinardell J.M."/>
            <person name="Zehner S."/>
            <person name="Gottfert M."/>
        </authorList>
    </citation>
    <scope>NUCLEOTIDE SEQUENCE [LARGE SCALE GENOMIC DNA]</scope>
    <source>
        <strain evidence="10 11">HH103</strain>
    </source>
</reference>
<evidence type="ECO:0000259" key="9">
    <source>
        <dbReference type="PROSITE" id="PS50928"/>
    </source>
</evidence>
<feature type="compositionally biased region" description="Basic residues" evidence="8">
    <location>
        <begin position="31"/>
        <end position="46"/>
    </location>
</feature>
<evidence type="ECO:0000256" key="7">
    <source>
        <dbReference type="RuleBase" id="RU363032"/>
    </source>
</evidence>
<dbReference type="STRING" id="1117943.SFHH103_02552"/>
<dbReference type="InterPro" id="IPR000515">
    <property type="entry name" value="MetI-like"/>
</dbReference>